<sequence length="898" mass="96795">MDGARPRILFVDAYDSFANNITALLATLLDADVHVLPIDAVVTKDAFYAELAYYDAVVCGPGPGSPDCPADIGLMKYVWANDSNIVTPALGICLGFQSLVAAFGGRIRRLRSGGLHGMVRPVEVNEDAGDIFSDVAAPFRATLYHSLGADIGQDDVCEADWFSSRWKTTQASPDLVPLAWVEERTETVGVERLLMGVRHRTQPYWGLQYHPESVCTDAASHAVLANWFREAMQWNIRHSRVRAEPSATSNDGLVARQATRPNLLSMQPPVFRHEANGHGINGTNGTNGTNGANGTNGTSKHTAFSHPSPTRFVSRTIPLPGHVEVPDLVEALQAGQIEGSEPEQIILDSASAALRSNTSSSDTINGDNDTANDEAIRGRFSIIALDVGTTLRVEYRTGDRFATIKPPSKTAVTVSLRGDQTIWQLLAEFHEARRLSPAETSETVGRPFLGGFMGYISYEQGLGDIGVPLPDAGIDGGGRGHDRPDVCFAWVTRSIVVDHVLGVVHVQHLEGSDENIAKCVDGTKGTNGVNGTHINGKSQANGMDGKVRPSWVAGVVARLQASTQWKGPAKKVIKTASHPQVVSTQLPDVQAYEDKVRMCQEHIAAGDSYELCLTDETRITTASPSSSSPSWHYYRTLRKKNPSPFASYIRIGGATLVSSSPERFLSFSSNSDTGNTLCSMRPMKGTVRRSEAVATLAEAEAVLHVPKEEAENLMIVDLVRHDLHGVCGPGHVTVPRLLQVEPYGHVFQMVTVVEGELAAKRAGSKAPGYTGLDVLAASLPPGSMTGAPKKRSCALLQAMEKQPTSPRSLPGQRFAPGERSLYSGVVGYLCVTGRGDWSVTIRSLFRWDDETTFSDDKATRNDVWHIGAGGAVTILSTPEGERDEMFVKLSGPLGTFDL</sequence>
<feature type="domain" description="Anthranilate synthase component I N-terminal" evidence="13">
    <location>
        <begin position="375"/>
        <end position="500"/>
    </location>
</feature>
<comment type="catalytic activity">
    <reaction evidence="1">
        <text>chorismate + L-glutamine = 4-amino-4-deoxychorismate + L-glutamate</text>
        <dbReference type="Rhea" id="RHEA:11672"/>
        <dbReference type="ChEBI" id="CHEBI:29748"/>
        <dbReference type="ChEBI" id="CHEBI:29985"/>
        <dbReference type="ChEBI" id="CHEBI:58359"/>
        <dbReference type="ChEBI" id="CHEBI:58406"/>
        <dbReference type="EC" id="2.6.1.85"/>
    </reaction>
</comment>
<evidence type="ECO:0000256" key="1">
    <source>
        <dbReference type="ARBA" id="ARBA00001000"/>
    </source>
</evidence>
<dbReference type="InterPro" id="IPR015890">
    <property type="entry name" value="Chorismate_C"/>
</dbReference>
<reference evidence="14 15" key="1">
    <citation type="submission" date="2024-01" db="EMBL/GenBank/DDBJ databases">
        <authorList>
            <person name="Allen C."/>
            <person name="Tagirdzhanova G."/>
        </authorList>
    </citation>
    <scope>NUCLEOTIDE SEQUENCE [LARGE SCALE GENOMIC DNA]</scope>
</reference>
<evidence type="ECO:0000256" key="7">
    <source>
        <dbReference type="ARBA" id="ARBA00022962"/>
    </source>
</evidence>
<dbReference type="SUPFAM" id="SSF52317">
    <property type="entry name" value="Class I glutamine amidotransferase-like"/>
    <property type="match status" value="1"/>
</dbReference>
<dbReference type="SUPFAM" id="SSF56322">
    <property type="entry name" value="ADC synthase"/>
    <property type="match status" value="1"/>
</dbReference>
<evidence type="ECO:0000256" key="8">
    <source>
        <dbReference type="ARBA" id="ARBA00031329"/>
    </source>
</evidence>
<accession>A0ABP0BHX9</accession>
<evidence type="ECO:0000313" key="15">
    <source>
        <dbReference type="Proteomes" id="UP001642482"/>
    </source>
</evidence>
<feature type="compositionally biased region" description="Polar residues" evidence="10">
    <location>
        <begin position="299"/>
        <end position="311"/>
    </location>
</feature>
<dbReference type="Gene3D" id="3.40.50.880">
    <property type="match status" value="1"/>
</dbReference>
<proteinExistence type="inferred from homology"/>
<dbReference type="InterPro" id="IPR017926">
    <property type="entry name" value="GATASE"/>
</dbReference>
<dbReference type="InterPro" id="IPR019999">
    <property type="entry name" value="Anth_synth_I-like"/>
</dbReference>
<comment type="pathway">
    <text evidence="2">Cofactor biosynthesis; tetrahydrofolate biosynthesis; 4-aminobenzoate from chorismate: step 1/2.</text>
</comment>
<feature type="compositionally biased region" description="Low complexity" evidence="10">
    <location>
        <begin position="277"/>
        <end position="298"/>
    </location>
</feature>
<evidence type="ECO:0000256" key="4">
    <source>
        <dbReference type="ARBA" id="ARBA00013139"/>
    </source>
</evidence>
<evidence type="ECO:0000259" key="11">
    <source>
        <dbReference type="Pfam" id="PF00117"/>
    </source>
</evidence>
<dbReference type="Pfam" id="PF00425">
    <property type="entry name" value="Chorismate_bind"/>
    <property type="match status" value="1"/>
</dbReference>
<dbReference type="Pfam" id="PF04715">
    <property type="entry name" value="Anth_synt_I_N"/>
    <property type="match status" value="1"/>
</dbReference>
<evidence type="ECO:0000256" key="10">
    <source>
        <dbReference type="SAM" id="MobiDB-lite"/>
    </source>
</evidence>
<feature type="domain" description="Chorismate-utilising enzyme C-terminal" evidence="12">
    <location>
        <begin position="590"/>
        <end position="888"/>
    </location>
</feature>
<name>A0ABP0BHX9_9PEZI</name>
<dbReference type="CDD" id="cd01743">
    <property type="entry name" value="GATase1_Anthranilate_Synthase"/>
    <property type="match status" value="1"/>
</dbReference>
<comment type="similarity">
    <text evidence="3">In the C-terminal section; belongs to the anthranilate synthase component I family.</text>
</comment>
<dbReference type="PANTHER" id="PTHR11236">
    <property type="entry name" value="AMINOBENZOATE/ANTHRANILATE SYNTHASE"/>
    <property type="match status" value="1"/>
</dbReference>
<keyword evidence="6" id="KW-0289">Folate biosynthesis</keyword>
<gene>
    <name evidence="14" type="ORF">SEUCBS140593_003810</name>
</gene>
<dbReference type="InterPro" id="IPR006221">
    <property type="entry name" value="TrpG/PapA_dom"/>
</dbReference>
<protein>
    <recommendedName>
        <fullName evidence="4">aminodeoxychorismate synthase</fullName>
        <ecNumber evidence="4">2.6.1.85</ecNumber>
    </recommendedName>
    <alternativeName>
        <fullName evidence="8">Para-aminobenzoate synthase</fullName>
    </alternativeName>
    <alternativeName>
        <fullName evidence="9">p-aminobenzoic acid synthase</fullName>
    </alternativeName>
</protein>
<keyword evidence="7" id="KW-0315">Glutamine amidotransferase</keyword>
<organism evidence="14 15">
    <name type="scientific">Sporothrix eucalyptigena</name>
    <dbReference type="NCBI Taxonomy" id="1812306"/>
    <lineage>
        <taxon>Eukaryota</taxon>
        <taxon>Fungi</taxon>
        <taxon>Dikarya</taxon>
        <taxon>Ascomycota</taxon>
        <taxon>Pezizomycotina</taxon>
        <taxon>Sordariomycetes</taxon>
        <taxon>Sordariomycetidae</taxon>
        <taxon>Ophiostomatales</taxon>
        <taxon>Ophiostomataceae</taxon>
        <taxon>Sporothrix</taxon>
    </lineage>
</organism>
<dbReference type="EC" id="2.6.1.85" evidence="4"/>
<dbReference type="PANTHER" id="PTHR11236:SF18">
    <property type="entry name" value="AMINODEOXYCHORISMATE SYNTHASE"/>
    <property type="match status" value="1"/>
</dbReference>
<evidence type="ECO:0000313" key="14">
    <source>
        <dbReference type="EMBL" id="CAK7219199.1"/>
    </source>
</evidence>
<evidence type="ECO:0000256" key="3">
    <source>
        <dbReference type="ARBA" id="ARBA00005970"/>
    </source>
</evidence>
<keyword evidence="15" id="KW-1185">Reference proteome</keyword>
<dbReference type="InterPro" id="IPR005801">
    <property type="entry name" value="ADC_synthase"/>
</dbReference>
<feature type="region of interest" description="Disordered" evidence="10">
    <location>
        <begin position="275"/>
        <end position="311"/>
    </location>
</feature>
<evidence type="ECO:0000256" key="9">
    <source>
        <dbReference type="ARBA" id="ARBA00031904"/>
    </source>
</evidence>
<evidence type="ECO:0000256" key="5">
    <source>
        <dbReference type="ARBA" id="ARBA00022679"/>
    </source>
</evidence>
<dbReference type="InterPro" id="IPR006805">
    <property type="entry name" value="Anth_synth_I_N"/>
</dbReference>
<dbReference type="Pfam" id="PF00117">
    <property type="entry name" value="GATase"/>
    <property type="match status" value="1"/>
</dbReference>
<comment type="caution">
    <text evidence="14">The sequence shown here is derived from an EMBL/GenBank/DDBJ whole genome shotgun (WGS) entry which is preliminary data.</text>
</comment>
<dbReference type="InterPro" id="IPR029062">
    <property type="entry name" value="Class_I_gatase-like"/>
</dbReference>
<evidence type="ECO:0000259" key="12">
    <source>
        <dbReference type="Pfam" id="PF00425"/>
    </source>
</evidence>
<dbReference type="PRINTS" id="PR00097">
    <property type="entry name" value="ANTSNTHASEII"/>
</dbReference>
<evidence type="ECO:0000259" key="13">
    <source>
        <dbReference type="Pfam" id="PF04715"/>
    </source>
</evidence>
<dbReference type="EMBL" id="CAWUHD010000030">
    <property type="protein sequence ID" value="CAK7219199.1"/>
    <property type="molecule type" value="Genomic_DNA"/>
</dbReference>
<evidence type="ECO:0000256" key="6">
    <source>
        <dbReference type="ARBA" id="ARBA00022909"/>
    </source>
</evidence>
<keyword evidence="5" id="KW-0808">Transferase</keyword>
<dbReference type="Gene3D" id="3.60.120.10">
    <property type="entry name" value="Anthranilate synthase"/>
    <property type="match status" value="1"/>
</dbReference>
<feature type="domain" description="Glutamine amidotransferase" evidence="11">
    <location>
        <begin position="10"/>
        <end position="228"/>
    </location>
</feature>
<evidence type="ECO:0000256" key="2">
    <source>
        <dbReference type="ARBA" id="ARBA00005009"/>
    </source>
</evidence>
<dbReference type="Proteomes" id="UP001642482">
    <property type="component" value="Unassembled WGS sequence"/>
</dbReference>
<dbReference type="PROSITE" id="PS51273">
    <property type="entry name" value="GATASE_TYPE_1"/>
    <property type="match status" value="1"/>
</dbReference>